<sequence>MKMNCSIRRVKNARYFIIVFMFLVKTAQAQQVLTVEEAVSVALENNYEIKLAKNNLDINRTGVSLGNAGMLPQVEASITDNNNVQNLSQVRSDGSSVQRSNAKNNSLGYGVGLDLVLFDGFAMFARYEQLKKLEDLGEAELNQAILDRVGDVMNTYYQLVQQKQELAALDSTVVISQQRVGLAENRFTIGRASKLELLNAQVDLNTDRVLLSRQKELYANTKTSLNQILARDTQTDFTVIDAMIVDESLSLPQLETLAKERNPDLLAELINKRVAELELRRVRAARYPTIIGNTGYNFNESESSLGFTTSSSARGFNYGFTASVNVFDGFNQKRVEDIAKIEIDNKSIVIAQQEQAIQAQLEIAYQTYLTNVSLIAVEGNNETIAKENLDITLEKYDIGTITTLEFRTAQLNYINAKVRFSEATYQAKLSEIFLKQLSGSLNL</sequence>
<evidence type="ECO:0000313" key="9">
    <source>
        <dbReference type="EMBL" id="HEA19602.1"/>
    </source>
</evidence>
<dbReference type="InterPro" id="IPR003423">
    <property type="entry name" value="OMP_efflux"/>
</dbReference>
<comment type="caution">
    <text evidence="9">The sequence shown here is derived from an EMBL/GenBank/DDBJ whole genome shotgun (WGS) entry which is preliminary data.</text>
</comment>
<dbReference type="PANTHER" id="PTHR30026:SF20">
    <property type="entry name" value="OUTER MEMBRANE PROTEIN TOLC"/>
    <property type="match status" value="1"/>
</dbReference>
<dbReference type="PANTHER" id="PTHR30026">
    <property type="entry name" value="OUTER MEMBRANE PROTEIN TOLC"/>
    <property type="match status" value="1"/>
</dbReference>
<dbReference type="Gene3D" id="1.20.1600.10">
    <property type="entry name" value="Outer membrane efflux proteins (OEP)"/>
    <property type="match status" value="1"/>
</dbReference>
<evidence type="ECO:0000256" key="8">
    <source>
        <dbReference type="SAM" id="SignalP"/>
    </source>
</evidence>
<organism evidence="9">
    <name type="scientific">Pricia antarctica</name>
    <dbReference type="NCBI Taxonomy" id="641691"/>
    <lineage>
        <taxon>Bacteria</taxon>
        <taxon>Pseudomonadati</taxon>
        <taxon>Bacteroidota</taxon>
        <taxon>Flavobacteriia</taxon>
        <taxon>Flavobacteriales</taxon>
        <taxon>Flavobacteriaceae</taxon>
        <taxon>Pricia</taxon>
    </lineage>
</organism>
<dbReference type="EMBL" id="DRGL01000010">
    <property type="protein sequence ID" value="HEA19602.1"/>
    <property type="molecule type" value="Genomic_DNA"/>
</dbReference>
<evidence type="ECO:0000256" key="7">
    <source>
        <dbReference type="ARBA" id="ARBA00023237"/>
    </source>
</evidence>
<dbReference type="GO" id="GO:1990281">
    <property type="term" value="C:efflux pump complex"/>
    <property type="evidence" value="ECO:0007669"/>
    <property type="project" value="TreeGrafter"/>
</dbReference>
<keyword evidence="8" id="KW-0732">Signal</keyword>
<keyword evidence="3" id="KW-0813">Transport</keyword>
<proteinExistence type="inferred from homology"/>
<evidence type="ECO:0000256" key="3">
    <source>
        <dbReference type="ARBA" id="ARBA00022448"/>
    </source>
</evidence>
<dbReference type="InterPro" id="IPR051906">
    <property type="entry name" value="TolC-like"/>
</dbReference>
<accession>A0A831QMG3</accession>
<protein>
    <submittedName>
        <fullName evidence="9">TolC family protein</fullName>
    </submittedName>
</protein>
<dbReference type="AlphaFoldDB" id="A0A831QMG3"/>
<dbReference type="SUPFAM" id="SSF56954">
    <property type="entry name" value="Outer membrane efflux proteins (OEP)"/>
    <property type="match status" value="1"/>
</dbReference>
<dbReference type="Pfam" id="PF02321">
    <property type="entry name" value="OEP"/>
    <property type="match status" value="2"/>
</dbReference>
<gene>
    <name evidence="9" type="ORF">ENH87_01635</name>
</gene>
<evidence type="ECO:0000256" key="6">
    <source>
        <dbReference type="ARBA" id="ARBA00023136"/>
    </source>
</evidence>
<dbReference type="GO" id="GO:0009279">
    <property type="term" value="C:cell outer membrane"/>
    <property type="evidence" value="ECO:0007669"/>
    <property type="project" value="UniProtKB-SubCell"/>
</dbReference>
<comment type="subcellular location">
    <subcellularLocation>
        <location evidence="1">Cell outer membrane</location>
    </subcellularLocation>
</comment>
<keyword evidence="6" id="KW-0472">Membrane</keyword>
<dbReference type="GO" id="GO:0015562">
    <property type="term" value="F:efflux transmembrane transporter activity"/>
    <property type="evidence" value="ECO:0007669"/>
    <property type="project" value="InterPro"/>
</dbReference>
<evidence type="ECO:0000256" key="2">
    <source>
        <dbReference type="ARBA" id="ARBA00007613"/>
    </source>
</evidence>
<evidence type="ECO:0000256" key="5">
    <source>
        <dbReference type="ARBA" id="ARBA00022692"/>
    </source>
</evidence>
<name>A0A831QMG3_9FLAO</name>
<keyword evidence="4" id="KW-1134">Transmembrane beta strand</keyword>
<keyword evidence="7" id="KW-0998">Cell outer membrane</keyword>
<feature type="signal peptide" evidence="8">
    <location>
        <begin position="1"/>
        <end position="29"/>
    </location>
</feature>
<reference evidence="9" key="1">
    <citation type="journal article" date="2020" name="mSystems">
        <title>Genome- and Community-Level Interaction Insights into Carbon Utilization and Element Cycling Functions of Hydrothermarchaeota in Hydrothermal Sediment.</title>
        <authorList>
            <person name="Zhou Z."/>
            <person name="Liu Y."/>
            <person name="Xu W."/>
            <person name="Pan J."/>
            <person name="Luo Z.H."/>
            <person name="Li M."/>
        </authorList>
    </citation>
    <scope>NUCLEOTIDE SEQUENCE [LARGE SCALE GENOMIC DNA]</scope>
    <source>
        <strain evidence="9">HyVt-345</strain>
    </source>
</reference>
<keyword evidence="5" id="KW-0812">Transmembrane</keyword>
<comment type="similarity">
    <text evidence="2">Belongs to the outer membrane factor (OMF) (TC 1.B.17) family.</text>
</comment>
<feature type="chain" id="PRO_5032368372" evidence="8">
    <location>
        <begin position="30"/>
        <end position="443"/>
    </location>
</feature>
<evidence type="ECO:0000256" key="1">
    <source>
        <dbReference type="ARBA" id="ARBA00004442"/>
    </source>
</evidence>
<evidence type="ECO:0000256" key="4">
    <source>
        <dbReference type="ARBA" id="ARBA00022452"/>
    </source>
</evidence>
<dbReference type="Proteomes" id="UP000886191">
    <property type="component" value="Unassembled WGS sequence"/>
</dbReference>
<dbReference type="GO" id="GO:0015288">
    <property type="term" value="F:porin activity"/>
    <property type="evidence" value="ECO:0007669"/>
    <property type="project" value="TreeGrafter"/>
</dbReference>